<dbReference type="CDD" id="cd12241">
    <property type="entry name" value="RRM_SF3B14"/>
    <property type="match status" value="1"/>
</dbReference>
<dbReference type="PROSITE" id="PS50102">
    <property type="entry name" value="RRM"/>
    <property type="match status" value="1"/>
</dbReference>
<dbReference type="InterPro" id="IPR034150">
    <property type="entry name" value="SF3B6_RRM"/>
</dbReference>
<evidence type="ECO:0000313" key="9">
    <source>
        <dbReference type="Proteomes" id="UP000620104"/>
    </source>
</evidence>
<gene>
    <name evidence="8" type="ORF">NliqN6_5835</name>
</gene>
<dbReference type="FunFam" id="3.30.70.330:FF:000286">
    <property type="entry name" value="Putative pre-mRNA branch site protein p14"/>
    <property type="match status" value="1"/>
</dbReference>
<dbReference type="InterPro" id="IPR000504">
    <property type="entry name" value="RRM_dom"/>
</dbReference>
<keyword evidence="2" id="KW-0507">mRNA processing</keyword>
<dbReference type="InterPro" id="IPR051183">
    <property type="entry name" value="U1_U11-U12_snRNP_70-35kDa"/>
</dbReference>
<proteinExistence type="predicted"/>
<evidence type="ECO:0000256" key="6">
    <source>
        <dbReference type="PROSITE-ProRule" id="PRU00176"/>
    </source>
</evidence>
<evidence type="ECO:0000256" key="3">
    <source>
        <dbReference type="ARBA" id="ARBA00022884"/>
    </source>
</evidence>
<evidence type="ECO:0000256" key="4">
    <source>
        <dbReference type="ARBA" id="ARBA00023187"/>
    </source>
</evidence>
<dbReference type="GO" id="GO:0003729">
    <property type="term" value="F:mRNA binding"/>
    <property type="evidence" value="ECO:0007669"/>
    <property type="project" value="TreeGrafter"/>
</dbReference>
<evidence type="ECO:0000256" key="1">
    <source>
        <dbReference type="ARBA" id="ARBA00004123"/>
    </source>
</evidence>
<evidence type="ECO:0000313" key="8">
    <source>
        <dbReference type="EMBL" id="GHJ89433.1"/>
    </source>
</evidence>
<protein>
    <recommendedName>
        <fullName evidence="7">RRM domain-containing protein</fullName>
    </recommendedName>
</protein>
<keyword evidence="5" id="KW-0539">Nucleus</keyword>
<dbReference type="EMBL" id="BLZA01000043">
    <property type="protein sequence ID" value="GHJ89433.1"/>
    <property type="molecule type" value="Genomic_DNA"/>
</dbReference>
<comment type="subcellular location">
    <subcellularLocation>
        <location evidence="1">Nucleus</location>
    </subcellularLocation>
</comment>
<dbReference type="Proteomes" id="UP000620104">
    <property type="component" value="Unassembled WGS sequence"/>
</dbReference>
<dbReference type="AlphaFoldDB" id="A0A8H3TZ08"/>
<reference evidence="8" key="1">
    <citation type="submission" date="2020-07" db="EMBL/GenBank/DDBJ databases">
        <title>Draft Genome Sequence of a Deep-Sea Yeast, Naganishia (Cryptococcus) liquefaciens strain N6.</title>
        <authorList>
            <person name="Han Y.W."/>
            <person name="Kajitani R."/>
            <person name="Morimoto H."/>
            <person name="Parhat M."/>
            <person name="Tsubouchi H."/>
            <person name="Bakenova O."/>
            <person name="Ogata M."/>
            <person name="Argunhan B."/>
            <person name="Aoki R."/>
            <person name="Kajiwara S."/>
            <person name="Itoh T."/>
            <person name="Iwasaki H."/>
        </authorList>
    </citation>
    <scope>NUCLEOTIDE SEQUENCE</scope>
    <source>
        <strain evidence="8">N6</strain>
    </source>
</reference>
<comment type="caution">
    <text evidence="8">The sequence shown here is derived from an EMBL/GenBank/DDBJ whole genome shotgun (WGS) entry which is preliminary data.</text>
</comment>
<dbReference type="InterPro" id="IPR012677">
    <property type="entry name" value="Nucleotide-bd_a/b_plait_sf"/>
</dbReference>
<name>A0A8H3TZ08_9TREE</name>
<feature type="domain" description="RRM" evidence="7">
    <location>
        <begin position="12"/>
        <end position="89"/>
    </location>
</feature>
<dbReference type="GO" id="GO:0017069">
    <property type="term" value="F:snRNA binding"/>
    <property type="evidence" value="ECO:0007669"/>
    <property type="project" value="TreeGrafter"/>
</dbReference>
<keyword evidence="9" id="KW-1185">Reference proteome</keyword>
<evidence type="ECO:0000256" key="5">
    <source>
        <dbReference type="ARBA" id="ARBA00023242"/>
    </source>
</evidence>
<evidence type="ECO:0000259" key="7">
    <source>
        <dbReference type="PROSITE" id="PS50102"/>
    </source>
</evidence>
<organism evidence="8 9">
    <name type="scientific">Naganishia liquefaciens</name>
    <dbReference type="NCBI Taxonomy" id="104408"/>
    <lineage>
        <taxon>Eukaryota</taxon>
        <taxon>Fungi</taxon>
        <taxon>Dikarya</taxon>
        <taxon>Basidiomycota</taxon>
        <taxon>Agaricomycotina</taxon>
        <taxon>Tremellomycetes</taxon>
        <taxon>Filobasidiales</taxon>
        <taxon>Filobasidiaceae</taxon>
        <taxon>Naganishia</taxon>
    </lineage>
</organism>
<dbReference type="Gene3D" id="3.30.70.330">
    <property type="match status" value="1"/>
</dbReference>
<keyword evidence="3 6" id="KW-0694">RNA-binding</keyword>
<dbReference type="PANTHER" id="PTHR13952">
    <property type="entry name" value="U1 SMALL NUCLEAR RIBONUCLEOPROTEIN 70 KD"/>
    <property type="match status" value="1"/>
</dbReference>
<dbReference type="InterPro" id="IPR035979">
    <property type="entry name" value="RBD_domain_sf"/>
</dbReference>
<dbReference type="SUPFAM" id="SSF54928">
    <property type="entry name" value="RNA-binding domain, RBD"/>
    <property type="match status" value="1"/>
</dbReference>
<sequence length="120" mass="13459">MNRQSVDPNAQRILFVKNLNYAITGEDMYDLFGKYGAIRQVRLGNDTALKTKGTAYVVYESADDAREAMTHLNGFHLMERYIVVLYHHPPKAAAAALAKAELKAREDALAEEKKKLGMTD</sequence>
<accession>A0A8H3TZ08</accession>
<dbReference type="GO" id="GO:0000398">
    <property type="term" value="P:mRNA splicing, via spliceosome"/>
    <property type="evidence" value="ECO:0007669"/>
    <property type="project" value="TreeGrafter"/>
</dbReference>
<dbReference type="Pfam" id="PF00076">
    <property type="entry name" value="RRM_1"/>
    <property type="match status" value="1"/>
</dbReference>
<dbReference type="SMART" id="SM00360">
    <property type="entry name" value="RRM"/>
    <property type="match status" value="1"/>
</dbReference>
<dbReference type="GO" id="GO:0071011">
    <property type="term" value="C:precatalytic spliceosome"/>
    <property type="evidence" value="ECO:0007669"/>
    <property type="project" value="TreeGrafter"/>
</dbReference>
<evidence type="ECO:0000256" key="2">
    <source>
        <dbReference type="ARBA" id="ARBA00022664"/>
    </source>
</evidence>
<dbReference type="OrthoDB" id="275748at2759"/>
<keyword evidence="4" id="KW-0508">mRNA splicing</keyword>